<name>A0A014NR96_9GAMM</name>
<feature type="domain" description="Glycosyl transferase family 1" evidence="1">
    <location>
        <begin position="199"/>
        <end position="346"/>
    </location>
</feature>
<evidence type="ECO:0000259" key="2">
    <source>
        <dbReference type="Pfam" id="PF13439"/>
    </source>
</evidence>
<accession>A0A014NR96</accession>
<keyword evidence="3" id="KW-0808">Transferase</keyword>
<dbReference type="Pfam" id="PF00534">
    <property type="entry name" value="Glycos_transf_1"/>
    <property type="match status" value="1"/>
</dbReference>
<comment type="caution">
    <text evidence="3">The sequence shown here is derived from an EMBL/GenBank/DDBJ whole genome shotgun (WGS) entry which is preliminary data.</text>
</comment>
<evidence type="ECO:0000259" key="1">
    <source>
        <dbReference type="Pfam" id="PF00534"/>
    </source>
</evidence>
<reference evidence="3 4" key="1">
    <citation type="submission" date="2014-02" db="EMBL/GenBank/DDBJ databases">
        <title>Draft genome of Erwinia mallotivora strain BT-MARDI, a papaya dieback pathogen.</title>
        <authorList>
            <person name="Redzuan R."/>
            <person name="Abu Bakar N."/>
            <person name="Badrun R."/>
            <person name="Mohd Raih M.F."/>
            <person name="Rozano L."/>
            <person name="Mat Amin N."/>
        </authorList>
    </citation>
    <scope>NUCLEOTIDE SEQUENCE [LARGE SCALE GENOMIC DNA]</scope>
    <source>
        <strain evidence="3 4">BT-MARDI</strain>
    </source>
</reference>
<dbReference type="GO" id="GO:1901135">
    <property type="term" value="P:carbohydrate derivative metabolic process"/>
    <property type="evidence" value="ECO:0007669"/>
    <property type="project" value="UniProtKB-ARBA"/>
</dbReference>
<feature type="domain" description="Glycosyltransferase subfamily 4-like N-terminal" evidence="2">
    <location>
        <begin position="15"/>
        <end position="186"/>
    </location>
</feature>
<gene>
    <name evidence="3" type="ORF">BG55_05650</name>
</gene>
<dbReference type="GO" id="GO:0016757">
    <property type="term" value="F:glycosyltransferase activity"/>
    <property type="evidence" value="ECO:0007669"/>
    <property type="project" value="InterPro"/>
</dbReference>
<dbReference type="InterPro" id="IPR028098">
    <property type="entry name" value="Glyco_trans_4-like_N"/>
</dbReference>
<keyword evidence="4" id="KW-1185">Reference proteome</keyword>
<dbReference type="EMBL" id="JFHN01000029">
    <property type="protein sequence ID" value="EXU76360.1"/>
    <property type="molecule type" value="Genomic_DNA"/>
</dbReference>
<dbReference type="Pfam" id="PF13439">
    <property type="entry name" value="Glyco_transf_4"/>
    <property type="match status" value="1"/>
</dbReference>
<dbReference type="PANTHER" id="PTHR12526">
    <property type="entry name" value="GLYCOSYLTRANSFERASE"/>
    <property type="match status" value="1"/>
</dbReference>
<dbReference type="PANTHER" id="PTHR12526:SF638">
    <property type="entry name" value="SPORE COAT PROTEIN SA"/>
    <property type="match status" value="1"/>
</dbReference>
<dbReference type="AlphaFoldDB" id="A0A014NR96"/>
<dbReference type="CDD" id="cd03811">
    <property type="entry name" value="GT4_GT28_WabH-like"/>
    <property type="match status" value="1"/>
</dbReference>
<organism evidence="3 4">
    <name type="scientific">Erwinia mallotivora</name>
    <dbReference type="NCBI Taxonomy" id="69222"/>
    <lineage>
        <taxon>Bacteria</taxon>
        <taxon>Pseudomonadati</taxon>
        <taxon>Pseudomonadota</taxon>
        <taxon>Gammaproteobacteria</taxon>
        <taxon>Enterobacterales</taxon>
        <taxon>Erwiniaceae</taxon>
        <taxon>Erwinia</taxon>
    </lineage>
</organism>
<dbReference type="Proteomes" id="UP000019918">
    <property type="component" value="Unassembled WGS sequence"/>
</dbReference>
<dbReference type="InterPro" id="IPR001296">
    <property type="entry name" value="Glyco_trans_1"/>
</dbReference>
<proteinExistence type="predicted"/>
<sequence length="381" mass="42810">MSKRILMIIDGLPGGGAEKVVLTLARGLMERGHRVSLFSLRTVCDYPIPDGLHYLVIKDRCQKPWRKLTELSRRAQLLNQAIVAAEEEGGSFDLVVSHLHKTDRIVRRCTALSPSKTWFCLHGVFSASYLAQRSGFSLWLKKAKTRKVYQNRNVLGVSQYVIDDLKQAFHIQPAREVVIFNPFDFEAVLAQSFKPCKMAGQDYLIHVGRFHETKRHDRLLRAYARSGLTAPLVLIGQGSDEITTKLKALTCELAISDRVVFKGFTSNPYPWIRHARMLVVSSDSEGFGNVLVEALICHTPVVSTRCPGGPTSILTGDLARGLAEMNDDSLAATMKDIWDNPPDVTRLNLQPYSVEKICQQYIDLIDKNKNPSDMYHQKTSL</sequence>
<dbReference type="STRING" id="69222.BG55_05650"/>
<dbReference type="SUPFAM" id="SSF53756">
    <property type="entry name" value="UDP-Glycosyltransferase/glycogen phosphorylase"/>
    <property type="match status" value="1"/>
</dbReference>
<evidence type="ECO:0000313" key="4">
    <source>
        <dbReference type="Proteomes" id="UP000019918"/>
    </source>
</evidence>
<protein>
    <submittedName>
        <fullName evidence="3">Glycosyl transferase</fullName>
    </submittedName>
</protein>
<dbReference type="Gene3D" id="3.40.50.2000">
    <property type="entry name" value="Glycogen Phosphorylase B"/>
    <property type="match status" value="2"/>
</dbReference>
<dbReference type="PATRIC" id="fig|69222.5.peg.1169"/>
<evidence type="ECO:0000313" key="3">
    <source>
        <dbReference type="EMBL" id="EXU76360.1"/>
    </source>
</evidence>